<proteinExistence type="predicted"/>
<organism evidence="1 2">
    <name type="scientific">Actinomadura yumaensis</name>
    <dbReference type="NCBI Taxonomy" id="111807"/>
    <lineage>
        <taxon>Bacteria</taxon>
        <taxon>Bacillati</taxon>
        <taxon>Actinomycetota</taxon>
        <taxon>Actinomycetes</taxon>
        <taxon>Streptosporangiales</taxon>
        <taxon>Thermomonosporaceae</taxon>
        <taxon>Actinomadura</taxon>
    </lineage>
</organism>
<evidence type="ECO:0000313" key="1">
    <source>
        <dbReference type="EMBL" id="MFC6879501.1"/>
    </source>
</evidence>
<dbReference type="InterPro" id="IPR001646">
    <property type="entry name" value="5peptide_repeat"/>
</dbReference>
<dbReference type="Pfam" id="PF00805">
    <property type="entry name" value="Pentapeptide"/>
    <property type="match status" value="1"/>
</dbReference>
<sequence>MSGYGISRQDVRAWPTDPEAAEALSSYLDGLCAAPSGESGEVLSGELMDFRGADLSQPMLDGAFLFNTDLSGVRLVGASLDRANLSGAILHGADLTGANLTKAEAVECDARHATFAAATLFAVNFVGADLRSADLRSAIMNSASLGWTRLDGADLRSASLRFCRFGRRDQNATALAGARIANCALDDATGFITGPVDVGEKAPQLIDGTELQAWLQARGAPKITAVARA</sequence>
<dbReference type="SUPFAM" id="SSF141571">
    <property type="entry name" value="Pentapeptide repeat-like"/>
    <property type="match status" value="1"/>
</dbReference>
<name>A0ABW2CFZ0_9ACTN</name>
<evidence type="ECO:0000313" key="2">
    <source>
        <dbReference type="Proteomes" id="UP001596380"/>
    </source>
</evidence>
<protein>
    <submittedName>
        <fullName evidence="1">Pentapeptide repeat-containing protein</fullName>
    </submittedName>
</protein>
<dbReference type="InterPro" id="IPR051082">
    <property type="entry name" value="Pentapeptide-BTB/POZ_domain"/>
</dbReference>
<keyword evidence="2" id="KW-1185">Reference proteome</keyword>
<dbReference type="Gene3D" id="2.160.20.80">
    <property type="entry name" value="E3 ubiquitin-protein ligase SopA"/>
    <property type="match status" value="1"/>
</dbReference>
<dbReference type="PANTHER" id="PTHR14136">
    <property type="entry name" value="BTB_POZ DOMAIN-CONTAINING PROTEIN KCTD9"/>
    <property type="match status" value="1"/>
</dbReference>
<dbReference type="Proteomes" id="UP001596380">
    <property type="component" value="Unassembled WGS sequence"/>
</dbReference>
<comment type="caution">
    <text evidence="1">The sequence shown here is derived from an EMBL/GenBank/DDBJ whole genome shotgun (WGS) entry which is preliminary data.</text>
</comment>
<dbReference type="RefSeq" id="WP_378063115.1">
    <property type="nucleotide sequence ID" value="NZ_JBHSXS010000002.1"/>
</dbReference>
<gene>
    <name evidence="1" type="ORF">ACFQKB_06945</name>
</gene>
<dbReference type="EMBL" id="JBHSXS010000002">
    <property type="protein sequence ID" value="MFC6879501.1"/>
    <property type="molecule type" value="Genomic_DNA"/>
</dbReference>
<accession>A0ABW2CFZ0</accession>
<reference evidence="2" key="1">
    <citation type="journal article" date="2019" name="Int. J. Syst. Evol. Microbiol.">
        <title>The Global Catalogue of Microorganisms (GCM) 10K type strain sequencing project: providing services to taxonomists for standard genome sequencing and annotation.</title>
        <authorList>
            <consortium name="The Broad Institute Genomics Platform"/>
            <consortium name="The Broad Institute Genome Sequencing Center for Infectious Disease"/>
            <person name="Wu L."/>
            <person name="Ma J."/>
        </authorList>
    </citation>
    <scope>NUCLEOTIDE SEQUENCE [LARGE SCALE GENOMIC DNA]</scope>
    <source>
        <strain evidence="2">JCM 3369</strain>
    </source>
</reference>
<dbReference type="PANTHER" id="PTHR14136:SF17">
    <property type="entry name" value="BTB_POZ DOMAIN-CONTAINING PROTEIN KCTD9"/>
    <property type="match status" value="1"/>
</dbReference>